<proteinExistence type="predicted"/>
<dbReference type="OrthoDB" id="8122776at2759"/>
<feature type="transmembrane region" description="Helical" evidence="2">
    <location>
        <begin position="223"/>
        <end position="246"/>
    </location>
</feature>
<keyword evidence="2" id="KW-1133">Transmembrane helix</keyword>
<dbReference type="EMBL" id="LR824018">
    <property type="protein sequence ID" value="CAD0201793.1"/>
    <property type="molecule type" value="Genomic_DNA"/>
</dbReference>
<evidence type="ECO:0000313" key="5">
    <source>
        <dbReference type="Proteomes" id="UP001154114"/>
    </source>
</evidence>
<dbReference type="AlphaFoldDB" id="A0A9N8L1Z4"/>
<evidence type="ECO:0000256" key="1">
    <source>
        <dbReference type="SAM" id="MobiDB-lite"/>
    </source>
</evidence>
<evidence type="ECO:0000313" key="4">
    <source>
        <dbReference type="EMBL" id="CAD0201793.1"/>
    </source>
</evidence>
<keyword evidence="3" id="KW-0732">Signal</keyword>
<gene>
    <name evidence="4" type="ORF">CINC_LOCUS3463</name>
</gene>
<keyword evidence="5" id="KW-1185">Reference proteome</keyword>
<evidence type="ECO:0000256" key="3">
    <source>
        <dbReference type="SAM" id="SignalP"/>
    </source>
</evidence>
<feature type="compositionally biased region" description="Low complexity" evidence="1">
    <location>
        <begin position="85"/>
        <end position="117"/>
    </location>
</feature>
<organism evidence="4 5">
    <name type="scientific">Chrysodeixis includens</name>
    <name type="common">Soybean looper</name>
    <name type="synonym">Pseudoplusia includens</name>
    <dbReference type="NCBI Taxonomy" id="689277"/>
    <lineage>
        <taxon>Eukaryota</taxon>
        <taxon>Metazoa</taxon>
        <taxon>Ecdysozoa</taxon>
        <taxon>Arthropoda</taxon>
        <taxon>Hexapoda</taxon>
        <taxon>Insecta</taxon>
        <taxon>Pterygota</taxon>
        <taxon>Neoptera</taxon>
        <taxon>Endopterygota</taxon>
        <taxon>Lepidoptera</taxon>
        <taxon>Glossata</taxon>
        <taxon>Ditrysia</taxon>
        <taxon>Noctuoidea</taxon>
        <taxon>Noctuidae</taxon>
        <taxon>Plusiinae</taxon>
        <taxon>Chrysodeixis</taxon>
    </lineage>
</organism>
<feature type="region of interest" description="Disordered" evidence="1">
    <location>
        <begin position="85"/>
        <end position="153"/>
    </location>
</feature>
<reference evidence="4" key="1">
    <citation type="submission" date="2021-12" db="EMBL/GenBank/DDBJ databases">
        <authorList>
            <person name="King R."/>
        </authorList>
    </citation>
    <scope>NUCLEOTIDE SEQUENCE</scope>
</reference>
<dbReference type="Proteomes" id="UP001154114">
    <property type="component" value="Chromosome 15"/>
</dbReference>
<keyword evidence="2" id="KW-0472">Membrane</keyword>
<feature type="compositionally biased region" description="Pro residues" evidence="1">
    <location>
        <begin position="132"/>
        <end position="141"/>
    </location>
</feature>
<sequence>MVMFKYFAVVVAFSVCVSAIVGPGNETKSTLSKTDTYLDAYSKSRVEAEKSKQGVVIVTAKDGEKKITNRDDSYQSGYDYSPPFSSDTSFSSSGSSSFSGPSSSNSYLPPSSSYGSPVKFEPEITYNSPPNTYGPPSPNYGPPANSYGPPANTYGPPANTYGPPAQTYGPPAQTYGPPVHKPLPPPLYGPPLKPSYGVPYTAPGLGFLDKLSLKLDILTIAKLLLKFLIFKKLVTMLAVVCMLLVIPKLISFKKDNSGGNNDEDERNFGAKNLVELTTVHQLFDRAISVYGQQQPNCGVTCRMRRVIDDIYEFQPYFRGNSPAS</sequence>
<name>A0A9N8L1Z4_CHRIL</name>
<accession>A0A9N8L1Z4</accession>
<evidence type="ECO:0000256" key="2">
    <source>
        <dbReference type="SAM" id="Phobius"/>
    </source>
</evidence>
<protein>
    <submittedName>
        <fullName evidence="4">Uncharacterized protein</fullName>
    </submittedName>
</protein>
<feature type="signal peptide" evidence="3">
    <location>
        <begin position="1"/>
        <end position="19"/>
    </location>
</feature>
<keyword evidence="2" id="KW-0812">Transmembrane</keyword>
<feature type="chain" id="PRO_5040428735" evidence="3">
    <location>
        <begin position="20"/>
        <end position="324"/>
    </location>
</feature>